<evidence type="ECO:0000256" key="1">
    <source>
        <dbReference type="SAM" id="MobiDB-lite"/>
    </source>
</evidence>
<organism evidence="2 3">
    <name type="scientific">Parasponia andersonii</name>
    <name type="common">Sponia andersonii</name>
    <dbReference type="NCBI Taxonomy" id="3476"/>
    <lineage>
        <taxon>Eukaryota</taxon>
        <taxon>Viridiplantae</taxon>
        <taxon>Streptophyta</taxon>
        <taxon>Embryophyta</taxon>
        <taxon>Tracheophyta</taxon>
        <taxon>Spermatophyta</taxon>
        <taxon>Magnoliopsida</taxon>
        <taxon>eudicotyledons</taxon>
        <taxon>Gunneridae</taxon>
        <taxon>Pentapetalae</taxon>
        <taxon>rosids</taxon>
        <taxon>fabids</taxon>
        <taxon>Rosales</taxon>
        <taxon>Cannabaceae</taxon>
        <taxon>Parasponia</taxon>
    </lineage>
</organism>
<feature type="region of interest" description="Disordered" evidence="1">
    <location>
        <begin position="13"/>
        <end position="44"/>
    </location>
</feature>
<gene>
    <name evidence="2" type="ORF">PanWU01x14_321120</name>
</gene>
<protein>
    <submittedName>
        <fullName evidence="2">Uncharacterized protein</fullName>
    </submittedName>
</protein>
<accession>A0A2P5ALC0</accession>
<dbReference type="Proteomes" id="UP000237105">
    <property type="component" value="Unassembled WGS sequence"/>
</dbReference>
<comment type="caution">
    <text evidence="2">The sequence shown here is derived from an EMBL/GenBank/DDBJ whole genome shotgun (WGS) entry which is preliminary data.</text>
</comment>
<evidence type="ECO:0000313" key="2">
    <source>
        <dbReference type="EMBL" id="PON37347.1"/>
    </source>
</evidence>
<dbReference type="AlphaFoldDB" id="A0A2P5ALC0"/>
<evidence type="ECO:0000313" key="3">
    <source>
        <dbReference type="Proteomes" id="UP000237105"/>
    </source>
</evidence>
<sequence length="74" mass="7973">MTTTIENICIPFGPLPANGGTSGPKTLATTSWDADGPTPGEGATQQWLGRHRLLYAVDGYMRPREKIVRGMGEK</sequence>
<dbReference type="EMBL" id="JXTB01000534">
    <property type="protein sequence ID" value="PON37347.1"/>
    <property type="molecule type" value="Genomic_DNA"/>
</dbReference>
<reference evidence="3" key="1">
    <citation type="submission" date="2016-06" db="EMBL/GenBank/DDBJ databases">
        <title>Parallel loss of symbiosis genes in relatives of nitrogen-fixing non-legume Parasponia.</title>
        <authorList>
            <person name="Van Velzen R."/>
            <person name="Holmer R."/>
            <person name="Bu F."/>
            <person name="Rutten L."/>
            <person name="Van Zeijl A."/>
            <person name="Liu W."/>
            <person name="Santuari L."/>
            <person name="Cao Q."/>
            <person name="Sharma T."/>
            <person name="Shen D."/>
            <person name="Roswanjaya Y."/>
            <person name="Wardhani T."/>
            <person name="Kalhor M.S."/>
            <person name="Jansen J."/>
            <person name="Van den Hoogen J."/>
            <person name="Gungor B."/>
            <person name="Hartog M."/>
            <person name="Hontelez J."/>
            <person name="Verver J."/>
            <person name="Yang W.-C."/>
            <person name="Schijlen E."/>
            <person name="Repin R."/>
            <person name="Schilthuizen M."/>
            <person name="Schranz E."/>
            <person name="Heidstra R."/>
            <person name="Miyata K."/>
            <person name="Fedorova E."/>
            <person name="Kohlen W."/>
            <person name="Bisseling T."/>
            <person name="Smit S."/>
            <person name="Geurts R."/>
        </authorList>
    </citation>
    <scope>NUCLEOTIDE SEQUENCE [LARGE SCALE GENOMIC DNA]</scope>
    <source>
        <strain evidence="3">cv. WU1-14</strain>
    </source>
</reference>
<feature type="compositionally biased region" description="Polar residues" evidence="1">
    <location>
        <begin position="23"/>
        <end position="32"/>
    </location>
</feature>
<keyword evidence="3" id="KW-1185">Reference proteome</keyword>
<proteinExistence type="predicted"/>
<name>A0A2P5ALC0_PARAD</name>